<organism evidence="1 2">
    <name type="scientific">Mycena maculata</name>
    <dbReference type="NCBI Taxonomy" id="230809"/>
    <lineage>
        <taxon>Eukaryota</taxon>
        <taxon>Fungi</taxon>
        <taxon>Dikarya</taxon>
        <taxon>Basidiomycota</taxon>
        <taxon>Agaricomycotina</taxon>
        <taxon>Agaricomycetes</taxon>
        <taxon>Agaricomycetidae</taxon>
        <taxon>Agaricales</taxon>
        <taxon>Marasmiineae</taxon>
        <taxon>Mycenaceae</taxon>
        <taxon>Mycena</taxon>
    </lineage>
</organism>
<dbReference type="Pfam" id="PF10604">
    <property type="entry name" value="Polyketide_cyc2"/>
    <property type="match status" value="1"/>
</dbReference>
<comment type="caution">
    <text evidence="1">The sequence shown here is derived from an EMBL/GenBank/DDBJ whole genome shotgun (WGS) entry which is preliminary data.</text>
</comment>
<sequence length="177" mass="19548">MSDSGVPPLSSSGIFTVADSILIDAPVKKVWQTLLDFGSYKEWNAFVRGQTVVDESGTALADQTPVAEKKLFISPVHLPPTMGTPRFMQSHSTTVRITTIDHEQHRAAWVTAGGLPRWALYAERWQMLTVENGKTKYESIEVFHGILAYVVQWFTGKNLVLGVRAMAEGLKSRSEGA</sequence>
<evidence type="ECO:0008006" key="3">
    <source>
        <dbReference type="Google" id="ProtNLM"/>
    </source>
</evidence>
<dbReference type="CDD" id="cd07822">
    <property type="entry name" value="SRPBCC_4"/>
    <property type="match status" value="1"/>
</dbReference>
<accession>A0AAD7MTT1</accession>
<dbReference type="SUPFAM" id="SSF55961">
    <property type="entry name" value="Bet v1-like"/>
    <property type="match status" value="1"/>
</dbReference>
<proteinExistence type="predicted"/>
<name>A0AAD7MTT1_9AGAR</name>
<dbReference type="EMBL" id="JARJLG010000191">
    <property type="protein sequence ID" value="KAJ7730363.1"/>
    <property type="molecule type" value="Genomic_DNA"/>
</dbReference>
<evidence type="ECO:0000313" key="1">
    <source>
        <dbReference type="EMBL" id="KAJ7730363.1"/>
    </source>
</evidence>
<dbReference type="InterPro" id="IPR023393">
    <property type="entry name" value="START-like_dom_sf"/>
</dbReference>
<evidence type="ECO:0000313" key="2">
    <source>
        <dbReference type="Proteomes" id="UP001215280"/>
    </source>
</evidence>
<dbReference type="Gene3D" id="3.30.530.20">
    <property type="match status" value="1"/>
</dbReference>
<gene>
    <name evidence="1" type="ORF">DFH07DRAFT_969185</name>
</gene>
<keyword evidence="2" id="KW-1185">Reference proteome</keyword>
<dbReference type="AlphaFoldDB" id="A0AAD7MTT1"/>
<protein>
    <recommendedName>
        <fullName evidence="3">SRPBCC domain-containing protein</fullName>
    </recommendedName>
</protein>
<dbReference type="InterPro" id="IPR019587">
    <property type="entry name" value="Polyketide_cyclase/dehydratase"/>
</dbReference>
<dbReference type="Proteomes" id="UP001215280">
    <property type="component" value="Unassembled WGS sequence"/>
</dbReference>
<reference evidence="1" key="1">
    <citation type="submission" date="2023-03" db="EMBL/GenBank/DDBJ databases">
        <title>Massive genome expansion in bonnet fungi (Mycena s.s.) driven by repeated elements and novel gene families across ecological guilds.</title>
        <authorList>
            <consortium name="Lawrence Berkeley National Laboratory"/>
            <person name="Harder C.B."/>
            <person name="Miyauchi S."/>
            <person name="Viragh M."/>
            <person name="Kuo A."/>
            <person name="Thoen E."/>
            <person name="Andreopoulos B."/>
            <person name="Lu D."/>
            <person name="Skrede I."/>
            <person name="Drula E."/>
            <person name="Henrissat B."/>
            <person name="Morin E."/>
            <person name="Kohler A."/>
            <person name="Barry K."/>
            <person name="LaButti K."/>
            <person name="Morin E."/>
            <person name="Salamov A."/>
            <person name="Lipzen A."/>
            <person name="Mereny Z."/>
            <person name="Hegedus B."/>
            <person name="Baldrian P."/>
            <person name="Stursova M."/>
            <person name="Weitz H."/>
            <person name="Taylor A."/>
            <person name="Grigoriev I.V."/>
            <person name="Nagy L.G."/>
            <person name="Martin F."/>
            <person name="Kauserud H."/>
        </authorList>
    </citation>
    <scope>NUCLEOTIDE SEQUENCE</scope>
    <source>
        <strain evidence="1">CBHHK188m</strain>
    </source>
</reference>